<dbReference type="EMBL" id="QLLR01000002">
    <property type="protein sequence ID" value="RAJ35383.1"/>
    <property type="molecule type" value="Genomic_DNA"/>
</dbReference>
<sequence>MATTTKRVNISTRTQKNDSMEVNGWKLNFQYSFEEGKPVKDVQVNGNFTSSELGGTQPYVSYSKNGTSINISFNNTECDNALVAAIKAEVDLITAA</sequence>
<protein>
    <submittedName>
        <fullName evidence="1">Uncharacterized protein</fullName>
    </submittedName>
</protein>
<accession>A0A327T6N1</accession>
<dbReference type="RefSeq" id="WP_111632274.1">
    <property type="nucleotide sequence ID" value="NZ_QLLR01000002.1"/>
</dbReference>
<gene>
    <name evidence="1" type="ORF">LY11_00626</name>
</gene>
<proteinExistence type="predicted"/>
<comment type="caution">
    <text evidence="1">The sequence shown here is derived from an EMBL/GenBank/DDBJ whole genome shotgun (WGS) entry which is preliminary data.</text>
</comment>
<reference evidence="1 2" key="1">
    <citation type="submission" date="2018-06" db="EMBL/GenBank/DDBJ databases">
        <title>Genomic Encyclopedia of Archaeal and Bacterial Type Strains, Phase II (KMG-II): from individual species to whole genera.</title>
        <authorList>
            <person name="Goeker M."/>
        </authorList>
    </citation>
    <scope>NUCLEOTIDE SEQUENCE [LARGE SCALE GENOMIC DNA]</scope>
    <source>
        <strain evidence="1 2">DSM 14825</strain>
    </source>
</reference>
<dbReference type="Proteomes" id="UP000249754">
    <property type="component" value="Unassembled WGS sequence"/>
</dbReference>
<name>A0A327T6N1_9SPHI</name>
<dbReference type="AlphaFoldDB" id="A0A327T6N1"/>
<evidence type="ECO:0000313" key="2">
    <source>
        <dbReference type="Proteomes" id="UP000249754"/>
    </source>
</evidence>
<organism evidence="1 2">
    <name type="scientific">Pedobacter cryoconitis</name>
    <dbReference type="NCBI Taxonomy" id="188932"/>
    <lineage>
        <taxon>Bacteria</taxon>
        <taxon>Pseudomonadati</taxon>
        <taxon>Bacteroidota</taxon>
        <taxon>Sphingobacteriia</taxon>
        <taxon>Sphingobacteriales</taxon>
        <taxon>Sphingobacteriaceae</taxon>
        <taxon>Pedobacter</taxon>
    </lineage>
</organism>
<dbReference type="OrthoDB" id="9850710at2"/>
<evidence type="ECO:0000313" key="1">
    <source>
        <dbReference type="EMBL" id="RAJ35383.1"/>
    </source>
</evidence>